<name>A0ABQ4IN93_9ACTN</name>
<evidence type="ECO:0008006" key="3">
    <source>
        <dbReference type="Google" id="ProtNLM"/>
    </source>
</evidence>
<evidence type="ECO:0000313" key="1">
    <source>
        <dbReference type="EMBL" id="GIJ19379.1"/>
    </source>
</evidence>
<dbReference type="Proteomes" id="UP000643165">
    <property type="component" value="Unassembled WGS sequence"/>
</dbReference>
<dbReference type="EMBL" id="BOPB01000001">
    <property type="protein sequence ID" value="GIJ19379.1"/>
    <property type="molecule type" value="Genomic_DNA"/>
</dbReference>
<protein>
    <recommendedName>
        <fullName evidence="3">DNA-binding protein</fullName>
    </recommendedName>
</protein>
<proteinExistence type="predicted"/>
<gene>
    <name evidence="1" type="ORF">Vlu01_00030</name>
</gene>
<organism evidence="1 2">
    <name type="scientific">Micromonospora lutea</name>
    <dbReference type="NCBI Taxonomy" id="419825"/>
    <lineage>
        <taxon>Bacteria</taxon>
        <taxon>Bacillati</taxon>
        <taxon>Actinomycetota</taxon>
        <taxon>Actinomycetes</taxon>
        <taxon>Micromonosporales</taxon>
        <taxon>Micromonosporaceae</taxon>
        <taxon>Micromonospora</taxon>
    </lineage>
</organism>
<dbReference type="RefSeq" id="WP_239095595.1">
    <property type="nucleotide sequence ID" value="NZ_BOPB01000001.1"/>
</dbReference>
<comment type="caution">
    <text evidence="1">The sequence shown here is derived from an EMBL/GenBank/DDBJ whole genome shotgun (WGS) entry which is preliminary data.</text>
</comment>
<keyword evidence="2" id="KW-1185">Reference proteome</keyword>
<sequence length="451" mass="49879">MALSYQYVAVGNGLRTDHPIPDLPFVDDSHLPIHDPGAIEASGRKPGGGTWGRTDPCKDGGWVAFTTDALRPDLGWVVRWHPEHGRSVVLYRDEDVASAYMSYEGQALLFRAGGYWWDGATWYRPSQVFDQAREVYVNRPVPAALTISAADQPQGDPGKGVLWAIADLDLDTLRPAGSRHWRDDFALWAARHSDGRHLAGCVVHLTAPELAADQLLGVAELAEVAGIGASTLRAYQARGESEVPLPQAIVGGRSMWSRPVAEDWAETRRRSRDGVARTMADRDHDNLSVGVARLWDYFTNAFSIDLWDRDSNRKRFALRWRTKAAVREVAHDVAWTAAASLDRIVPLNDLGATIRAAVLFELADWQRTEGNEEVSYPINHAITRTLDWLIQHKPEQARAVVAEIVGEADRALNIPPAVTGFSLRQALALDGKLADENAYAEFLDLVLPPDH</sequence>
<evidence type="ECO:0000313" key="2">
    <source>
        <dbReference type="Proteomes" id="UP000643165"/>
    </source>
</evidence>
<accession>A0ABQ4IN93</accession>
<reference evidence="1 2" key="1">
    <citation type="submission" date="2021-01" db="EMBL/GenBank/DDBJ databases">
        <title>Whole genome shotgun sequence of Verrucosispora lutea NBRC 106530.</title>
        <authorList>
            <person name="Komaki H."/>
            <person name="Tamura T."/>
        </authorList>
    </citation>
    <scope>NUCLEOTIDE SEQUENCE [LARGE SCALE GENOMIC DNA]</scope>
    <source>
        <strain evidence="1 2">NBRC 106530</strain>
    </source>
</reference>